<dbReference type="SUPFAM" id="SSF54427">
    <property type="entry name" value="NTF2-like"/>
    <property type="match status" value="1"/>
</dbReference>
<dbReference type="Pfam" id="PF07366">
    <property type="entry name" value="SnoaL"/>
    <property type="match status" value="1"/>
</dbReference>
<name>A0A2N3V7W4_9NOCA</name>
<dbReference type="PANTHER" id="PTHR31723:SF10">
    <property type="entry name" value="PATHOGEN-RELATED PROTEIN"/>
    <property type="match status" value="1"/>
</dbReference>
<dbReference type="Gene3D" id="3.10.450.50">
    <property type="match status" value="1"/>
</dbReference>
<organism evidence="1 2">
    <name type="scientific">Nocardia fluminea</name>
    <dbReference type="NCBI Taxonomy" id="134984"/>
    <lineage>
        <taxon>Bacteria</taxon>
        <taxon>Bacillati</taxon>
        <taxon>Actinomycetota</taxon>
        <taxon>Actinomycetes</taxon>
        <taxon>Mycobacteriales</taxon>
        <taxon>Nocardiaceae</taxon>
        <taxon>Nocardia</taxon>
    </lineage>
</organism>
<keyword evidence="2" id="KW-1185">Reference proteome</keyword>
<dbReference type="EMBL" id="PJMW01000002">
    <property type="protein sequence ID" value="PKV77693.1"/>
    <property type="molecule type" value="Genomic_DNA"/>
</dbReference>
<dbReference type="AlphaFoldDB" id="A0A2N3V7W4"/>
<dbReference type="InterPro" id="IPR009959">
    <property type="entry name" value="Cyclase_SnoaL-like"/>
</dbReference>
<dbReference type="InterPro" id="IPR032710">
    <property type="entry name" value="NTF2-like_dom_sf"/>
</dbReference>
<dbReference type="OrthoDB" id="448312at2"/>
<dbReference type="Proteomes" id="UP000233766">
    <property type="component" value="Unassembled WGS sequence"/>
</dbReference>
<sequence length="231" mass="26069">MTVDVTDTQAEQNPEPEAPLWLQGREAVIAAAAPEEWRGNVPDYELSHEVIPRERSVEHAPGSLEAIVEDLVKVFEMEVSHKADPATWLSVVADQYRGRVNGGTWQDAEEFARIGSYNILIGDNPYYDAENETFDSSHHIFHTAFPGGFFWEVQEVLSGPPSVSFRWRHWGKFEGEYKGHQPTGEQIEMFGVTIARVSEDLRILELEHFYDNNKLLGPLAHGCPVQHGKAD</sequence>
<protein>
    <submittedName>
        <fullName evidence="1">SnoaL-like polyketide cyclase</fullName>
    </submittedName>
</protein>
<accession>A0A2N3V7W4</accession>
<dbReference type="PANTHER" id="PTHR31723">
    <property type="entry name" value="PATHOGENESIS-RELATED FAMILY PROTEIN"/>
    <property type="match status" value="1"/>
</dbReference>
<comment type="caution">
    <text evidence="1">The sequence shown here is derived from an EMBL/GenBank/DDBJ whole genome shotgun (WGS) entry which is preliminary data.</text>
</comment>
<dbReference type="GO" id="GO:0030638">
    <property type="term" value="P:polyketide metabolic process"/>
    <property type="evidence" value="ECO:0007669"/>
    <property type="project" value="InterPro"/>
</dbReference>
<evidence type="ECO:0000313" key="2">
    <source>
        <dbReference type="Proteomes" id="UP000233766"/>
    </source>
</evidence>
<evidence type="ECO:0000313" key="1">
    <source>
        <dbReference type="EMBL" id="PKV77693.1"/>
    </source>
</evidence>
<dbReference type="InterPro" id="IPR053218">
    <property type="entry name" value="Pathogen-related_defense"/>
</dbReference>
<proteinExistence type="predicted"/>
<reference evidence="1 2" key="1">
    <citation type="submission" date="2017-12" db="EMBL/GenBank/DDBJ databases">
        <title>Sequencing the genomes of 1000 Actinobacteria strains.</title>
        <authorList>
            <person name="Klenk H.-P."/>
        </authorList>
    </citation>
    <scope>NUCLEOTIDE SEQUENCE [LARGE SCALE GENOMIC DNA]</scope>
    <source>
        <strain evidence="1 2">DSM 44489</strain>
    </source>
</reference>
<gene>
    <name evidence="1" type="ORF">ATK86_2046</name>
</gene>